<dbReference type="GO" id="GO:0046873">
    <property type="term" value="F:metal ion transmembrane transporter activity"/>
    <property type="evidence" value="ECO:0007669"/>
    <property type="project" value="InterPro"/>
</dbReference>
<dbReference type="GO" id="GO:0016020">
    <property type="term" value="C:membrane"/>
    <property type="evidence" value="ECO:0007669"/>
    <property type="project" value="UniProtKB-SubCell"/>
</dbReference>
<keyword evidence="3 5" id="KW-1133">Transmembrane helix</keyword>
<dbReference type="Pfam" id="PF01566">
    <property type="entry name" value="Nramp"/>
    <property type="match status" value="1"/>
</dbReference>
<feature type="transmembrane region" description="Helical" evidence="5">
    <location>
        <begin position="216"/>
        <end position="241"/>
    </location>
</feature>
<dbReference type="KEGG" id="hil:HICON_13640"/>
<dbReference type="EMBL" id="FQ670204">
    <property type="protein sequence ID" value="CBY86827.1"/>
    <property type="molecule type" value="Genomic_DNA"/>
</dbReference>
<keyword evidence="2 5" id="KW-0812">Transmembrane</keyword>
<evidence type="ECO:0000256" key="1">
    <source>
        <dbReference type="ARBA" id="ARBA00004141"/>
    </source>
</evidence>
<evidence type="ECO:0000313" key="6">
    <source>
        <dbReference type="EMBL" id="CBY86827.1"/>
    </source>
</evidence>
<name>A0AAV2U441_HAEIF</name>
<evidence type="ECO:0000256" key="4">
    <source>
        <dbReference type="ARBA" id="ARBA00023136"/>
    </source>
</evidence>
<dbReference type="Proteomes" id="UP000006797">
    <property type="component" value="Chromosome"/>
</dbReference>
<dbReference type="InterPro" id="IPR001046">
    <property type="entry name" value="NRAMP_fam"/>
</dbReference>
<protein>
    <submittedName>
        <fullName evidence="6">Uncharacterized protein</fullName>
    </submittedName>
</protein>
<keyword evidence="4 5" id="KW-0472">Membrane</keyword>
<organism evidence="6 7">
    <name type="scientific">Haemophilus influenzae F3047</name>
    <dbReference type="NCBI Taxonomy" id="935897"/>
    <lineage>
        <taxon>Bacteria</taxon>
        <taxon>Pseudomonadati</taxon>
        <taxon>Pseudomonadota</taxon>
        <taxon>Gammaproteobacteria</taxon>
        <taxon>Pasteurellales</taxon>
        <taxon>Pasteurellaceae</taxon>
        <taxon>Haemophilus</taxon>
    </lineage>
</organism>
<evidence type="ECO:0000256" key="5">
    <source>
        <dbReference type="SAM" id="Phobius"/>
    </source>
</evidence>
<evidence type="ECO:0000313" key="7">
    <source>
        <dbReference type="Proteomes" id="UP000006797"/>
    </source>
</evidence>
<gene>
    <name evidence="6" type="ORF">HICON_13640</name>
</gene>
<feature type="transmembrane region" description="Helical" evidence="5">
    <location>
        <begin position="180"/>
        <end position="204"/>
    </location>
</feature>
<evidence type="ECO:0000256" key="3">
    <source>
        <dbReference type="ARBA" id="ARBA00022989"/>
    </source>
</evidence>
<proteinExistence type="predicted"/>
<sequence length="246" mass="26118">MVALTFYVMFKTEPPVAEAAYHSFIPEQIDPIAIVTLVGGTVGGYITFAGAHRLLDAGIQGEKAMAEVSRSSVSAILIASTMRVVLFLAVLGVVSKGVSLNPKNPAETPFEYVAGNFGQVLFGVVIWTASVTSVIGAAYTSVSFLTTLCPTIERNRNCWIIAFIVISTVVLVTVGKPAAVLVFVGTLNGLILPIALALILLAAYRSDIVGTYKHSVFLAFSGWFVVIIMAILSGKTIISYISSFFS</sequence>
<feature type="transmembrane region" description="Helical" evidence="5">
    <location>
        <begin position="72"/>
        <end position="94"/>
    </location>
</feature>
<evidence type="ECO:0000256" key="2">
    <source>
        <dbReference type="ARBA" id="ARBA00022692"/>
    </source>
</evidence>
<reference evidence="6 7" key="1">
    <citation type="journal article" date="2012" name="Emerg. Infect. Dis.">
        <title>Lineage-specific Virulence Determinants of Haemophilus influenzae Biogroup aegyptius.</title>
        <authorList>
            <person name="Strouts F.R."/>
            <person name="Power P."/>
            <person name="Croucher N.J."/>
            <person name="Corton N."/>
            <person name="van Tonder A."/>
            <person name="Quail M.A."/>
            <person name="Langford P.R."/>
            <person name="Hudson M.J."/>
            <person name="Parkhill J."/>
            <person name="Kroll J.S."/>
            <person name="Bentley S.D."/>
        </authorList>
    </citation>
    <scope>NUCLEOTIDE SEQUENCE [LARGE SCALE GENOMIC DNA]</scope>
    <source>
        <strain evidence="6 7">F3047</strain>
    </source>
</reference>
<dbReference type="AlphaFoldDB" id="A0AAV2U441"/>
<feature type="transmembrane region" description="Helical" evidence="5">
    <location>
        <begin position="157"/>
        <end position="174"/>
    </location>
</feature>
<feature type="transmembrane region" description="Helical" evidence="5">
    <location>
        <begin position="120"/>
        <end position="145"/>
    </location>
</feature>
<feature type="transmembrane region" description="Helical" evidence="5">
    <location>
        <begin position="32"/>
        <end position="51"/>
    </location>
</feature>
<accession>A0AAV2U441</accession>
<comment type="subcellular location">
    <subcellularLocation>
        <location evidence="1">Membrane</location>
        <topology evidence="1">Multi-pass membrane protein</topology>
    </subcellularLocation>
</comment>